<reference evidence="7" key="1">
    <citation type="submission" date="2014-04" db="EMBL/GenBank/DDBJ databases">
        <title>Evolutionary Origins and Diversification of the Mycorrhizal Mutualists.</title>
        <authorList>
            <consortium name="DOE Joint Genome Institute"/>
            <consortium name="Mycorrhizal Genomics Consortium"/>
            <person name="Kohler A."/>
            <person name="Kuo A."/>
            <person name="Nagy L.G."/>
            <person name="Floudas D."/>
            <person name="Copeland A."/>
            <person name="Barry K.W."/>
            <person name="Cichocki N."/>
            <person name="Veneault-Fourrey C."/>
            <person name="LaButti K."/>
            <person name="Lindquist E.A."/>
            <person name="Lipzen A."/>
            <person name="Lundell T."/>
            <person name="Morin E."/>
            <person name="Murat C."/>
            <person name="Riley R."/>
            <person name="Ohm R."/>
            <person name="Sun H."/>
            <person name="Tunlid A."/>
            <person name="Henrissat B."/>
            <person name="Grigoriev I.V."/>
            <person name="Hibbett D.S."/>
            <person name="Martin F."/>
        </authorList>
    </citation>
    <scope>NUCLEOTIDE SEQUENCE [LARGE SCALE GENOMIC DNA]</scope>
    <source>
        <strain evidence="7">FD-334 SS-4</strain>
    </source>
</reference>
<dbReference type="InterPro" id="IPR016024">
    <property type="entry name" value="ARM-type_fold"/>
</dbReference>
<sequence length="692" mass="76541">MPHQYNYHFPPYNWCAADLHPSPTRIVANVRFFLKQVRPRNVRDIGIQLADIVGLLDAVDDAQGLPRVVALIFEKATDHRPRAEMYAQLCAEIVAALARAFPHTAPTAGAATLSSRFVVQLLRLCRAQFARSYGEVRPAWLDAPPRISGAALSDAELDRTLRVLADRRRALGTLRFMGGLFTRQLLPAQILAGHVEVLLSGIADSGSEHKIEALSVLLGAVAPHGAANLKVEVPGIDRAFSMVEDLRGHGCPDRSAQRAFSDHPLGKILRMPTFDSNESASHAITPGPLATAHFIPDINSIQYPNGVVGPLPELNRNAAQGNFKHAIRGVSSSTRPHSIAYRYDREFLLQFMSVCALKPAQLLYLDNIGLARRGRGTLDNLGHENTDYEAVSHLDQRPFAQRLLLEHKSLSSLDLDEESDDSDAYAGPWEMAYSRVKRLLDDLPMDAAAGHMDALVDEPGVEPDRDALAQVATHVVEKAANSAACAALSVRLCADIQWLMGLSQIGGINNTIGLPATRSELFFKYLFDCFCSQFRRNWVGTQQQAVAPAAAMCPNSTAENAASDNTKETEPEDEDLDAFCWDQYCAKQKAKDRSFALLKFIAELFKRKLLPERNIPLIFETILENVDKPPEQKLEALCMLLRAVGRILDKPGAHSQLDTYLARVKELVNCPDFSMRMVCVYTDLINLRERGW</sequence>
<evidence type="ECO:0000313" key="7">
    <source>
        <dbReference type="Proteomes" id="UP000054270"/>
    </source>
</evidence>
<evidence type="ECO:0000259" key="4">
    <source>
        <dbReference type="Pfam" id="PF02854"/>
    </source>
</evidence>
<dbReference type="PANTHER" id="PTHR23253:SF9">
    <property type="entry name" value="EUKARYOTIC TRANSLATION INITIATION FACTOR 4 GAMMA 2"/>
    <property type="match status" value="1"/>
</dbReference>
<dbReference type="SUPFAM" id="SSF101489">
    <property type="entry name" value="Eukaryotic initiation factor 4f subunit eIF4g, eIF4e-binding domain"/>
    <property type="match status" value="1"/>
</dbReference>
<keyword evidence="7" id="KW-1185">Reference proteome</keyword>
<keyword evidence="3" id="KW-0648">Protein biosynthesis</keyword>
<accession>A0A0D2MUY3</accession>
<feature type="domain" description="MIF4G" evidence="4">
    <location>
        <begin position="513"/>
        <end position="689"/>
    </location>
</feature>
<dbReference type="AlphaFoldDB" id="A0A0D2MUY3"/>
<dbReference type="SUPFAM" id="SSF48371">
    <property type="entry name" value="ARM repeat"/>
    <property type="match status" value="2"/>
</dbReference>
<dbReference type="Pfam" id="PF02854">
    <property type="entry name" value="MIF4G"/>
    <property type="match status" value="1"/>
</dbReference>
<name>A0A0D2MUY3_HYPSF</name>
<dbReference type="OrthoDB" id="514777at2759"/>
<evidence type="ECO:0000259" key="5">
    <source>
        <dbReference type="Pfam" id="PF12152"/>
    </source>
</evidence>
<dbReference type="GO" id="GO:0003729">
    <property type="term" value="F:mRNA binding"/>
    <property type="evidence" value="ECO:0007669"/>
    <property type="project" value="TreeGrafter"/>
</dbReference>
<evidence type="ECO:0000256" key="3">
    <source>
        <dbReference type="ARBA" id="ARBA00022917"/>
    </source>
</evidence>
<dbReference type="Pfam" id="PF12152">
    <property type="entry name" value="eIF_4G1"/>
    <property type="match status" value="1"/>
</dbReference>
<dbReference type="Gene3D" id="1.25.40.180">
    <property type="match status" value="2"/>
</dbReference>
<dbReference type="Proteomes" id="UP000054270">
    <property type="component" value="Unassembled WGS sequence"/>
</dbReference>
<dbReference type="GO" id="GO:0003743">
    <property type="term" value="F:translation initiation factor activity"/>
    <property type="evidence" value="ECO:0007669"/>
    <property type="project" value="UniProtKB-KW"/>
</dbReference>
<dbReference type="STRING" id="945553.A0A0D2MUY3"/>
<feature type="domain" description="Eukaryotic translation initiation factor 4G1 eIF4E-binding" evidence="5">
    <location>
        <begin position="289"/>
        <end position="359"/>
    </location>
</feature>
<evidence type="ECO:0008006" key="8">
    <source>
        <dbReference type="Google" id="ProtNLM"/>
    </source>
</evidence>
<dbReference type="InterPro" id="IPR036211">
    <property type="entry name" value="eIF4G_eIF4E-bd_sf"/>
</dbReference>
<proteinExistence type="inferred from homology"/>
<comment type="similarity">
    <text evidence="1">Belongs to the eukaryotic initiation factor 4G family.</text>
</comment>
<dbReference type="PANTHER" id="PTHR23253">
    <property type="entry name" value="EUKARYOTIC TRANSLATION INITIATION FACTOR 4 GAMMA"/>
    <property type="match status" value="1"/>
</dbReference>
<dbReference type="EMBL" id="KN817523">
    <property type="protein sequence ID" value="KJA27803.1"/>
    <property type="molecule type" value="Genomic_DNA"/>
</dbReference>
<evidence type="ECO:0000256" key="1">
    <source>
        <dbReference type="ARBA" id="ARBA00005775"/>
    </source>
</evidence>
<evidence type="ECO:0000313" key="6">
    <source>
        <dbReference type="EMBL" id="KJA27803.1"/>
    </source>
</evidence>
<evidence type="ECO:0000256" key="2">
    <source>
        <dbReference type="ARBA" id="ARBA00022540"/>
    </source>
</evidence>
<dbReference type="GO" id="GO:0016281">
    <property type="term" value="C:eukaryotic translation initiation factor 4F complex"/>
    <property type="evidence" value="ECO:0007669"/>
    <property type="project" value="TreeGrafter"/>
</dbReference>
<dbReference type="Gene3D" id="1.20.970.30">
    <property type="entry name" value="eIF4G, eIF4E-binding domain"/>
    <property type="match status" value="1"/>
</dbReference>
<organism evidence="6 7">
    <name type="scientific">Hypholoma sublateritium (strain FD-334 SS-4)</name>
    <dbReference type="NCBI Taxonomy" id="945553"/>
    <lineage>
        <taxon>Eukaryota</taxon>
        <taxon>Fungi</taxon>
        <taxon>Dikarya</taxon>
        <taxon>Basidiomycota</taxon>
        <taxon>Agaricomycotina</taxon>
        <taxon>Agaricomycetes</taxon>
        <taxon>Agaricomycetidae</taxon>
        <taxon>Agaricales</taxon>
        <taxon>Agaricineae</taxon>
        <taxon>Strophariaceae</taxon>
        <taxon>Hypholoma</taxon>
    </lineage>
</organism>
<keyword evidence="2" id="KW-0396">Initiation factor</keyword>
<gene>
    <name evidence="6" type="ORF">HYPSUDRAFT_62837</name>
</gene>
<protein>
    <recommendedName>
        <fullName evidence="8">MIF4G domain-containing protein</fullName>
    </recommendedName>
</protein>
<dbReference type="InterPro" id="IPR003890">
    <property type="entry name" value="MIF4G-like_typ-3"/>
</dbReference>
<dbReference type="InterPro" id="IPR022745">
    <property type="entry name" value="eIF4G1_eIF4E-bd"/>
</dbReference>